<organism evidence="1 2">
    <name type="scientific">Noviherbaspirillum autotrophicum</name>
    <dbReference type="NCBI Taxonomy" id="709839"/>
    <lineage>
        <taxon>Bacteria</taxon>
        <taxon>Pseudomonadati</taxon>
        <taxon>Pseudomonadota</taxon>
        <taxon>Betaproteobacteria</taxon>
        <taxon>Burkholderiales</taxon>
        <taxon>Oxalobacteraceae</taxon>
        <taxon>Noviherbaspirillum</taxon>
    </lineage>
</organism>
<dbReference type="EMBL" id="JWJG01000028">
    <property type="protein sequence ID" value="KIF82482.1"/>
    <property type="molecule type" value="Genomic_DNA"/>
</dbReference>
<dbReference type="AlphaFoldDB" id="A0A0C1YPJ0"/>
<comment type="caution">
    <text evidence="1">The sequence shown here is derived from an EMBL/GenBank/DDBJ whole genome shotgun (WGS) entry which is preliminary data.</text>
</comment>
<evidence type="ECO:0000313" key="1">
    <source>
        <dbReference type="EMBL" id="KIF82482.1"/>
    </source>
</evidence>
<proteinExistence type="predicted"/>
<reference evidence="1 2" key="1">
    <citation type="submission" date="2014-12" db="EMBL/GenBank/DDBJ databases">
        <title>Denitrispirillum autotrophicum gen. nov., sp. nov., Denitrifying, Facultatively Autotrophic Bacteria Isolated from Rice Paddy Soil.</title>
        <authorList>
            <person name="Ishii S."/>
            <person name="Ashida N."/>
            <person name="Ohno H."/>
            <person name="Otsuka S."/>
            <person name="Yokota A."/>
            <person name="Senoo K."/>
        </authorList>
    </citation>
    <scope>NUCLEOTIDE SEQUENCE [LARGE SCALE GENOMIC DNA]</scope>
    <source>
        <strain evidence="1 2">TSA66</strain>
    </source>
</reference>
<keyword evidence="2" id="KW-1185">Reference proteome</keyword>
<protein>
    <submittedName>
        <fullName evidence="1">Uncharacterized protein</fullName>
    </submittedName>
</protein>
<sequence length="59" mass="6935">MCNPVSVIYLMKWYCASIVISHFQFGYLLGIMCRNDDHHISRTPKDVAVWQNFRVVFAL</sequence>
<gene>
    <name evidence="1" type="ORF">TSA66_19340</name>
</gene>
<name>A0A0C1YPJ0_9BURK</name>
<dbReference type="Proteomes" id="UP000031572">
    <property type="component" value="Unassembled WGS sequence"/>
</dbReference>
<evidence type="ECO:0000313" key="2">
    <source>
        <dbReference type="Proteomes" id="UP000031572"/>
    </source>
</evidence>
<accession>A0A0C1YPJ0</accession>